<keyword evidence="12" id="KW-1185">Reference proteome</keyword>
<dbReference type="GO" id="GO:0016020">
    <property type="term" value="C:membrane"/>
    <property type="evidence" value="ECO:0007669"/>
    <property type="project" value="UniProtKB-SubCell"/>
</dbReference>
<evidence type="ECO:0000256" key="6">
    <source>
        <dbReference type="ARBA" id="ARBA00023136"/>
    </source>
</evidence>
<feature type="transmembrane region" description="Helical" evidence="9">
    <location>
        <begin position="71"/>
        <end position="92"/>
    </location>
</feature>
<dbReference type="NCBIfam" id="TIGR00879">
    <property type="entry name" value="SP"/>
    <property type="match status" value="1"/>
</dbReference>
<dbReference type="InterPro" id="IPR005829">
    <property type="entry name" value="Sugar_transporter_CS"/>
</dbReference>
<dbReference type="PANTHER" id="PTHR48022">
    <property type="entry name" value="PLASTIDIC GLUCOSE TRANSPORTER 4"/>
    <property type="match status" value="1"/>
</dbReference>
<evidence type="ECO:0000256" key="8">
    <source>
        <dbReference type="RuleBase" id="RU003346"/>
    </source>
</evidence>
<feature type="transmembrane region" description="Helical" evidence="9">
    <location>
        <begin position="104"/>
        <end position="123"/>
    </location>
</feature>
<organism evidence="11 12">
    <name type="scientific">Dentipellis fragilis</name>
    <dbReference type="NCBI Taxonomy" id="205917"/>
    <lineage>
        <taxon>Eukaryota</taxon>
        <taxon>Fungi</taxon>
        <taxon>Dikarya</taxon>
        <taxon>Basidiomycota</taxon>
        <taxon>Agaricomycotina</taxon>
        <taxon>Agaricomycetes</taxon>
        <taxon>Russulales</taxon>
        <taxon>Hericiaceae</taxon>
        <taxon>Dentipellis</taxon>
    </lineage>
</organism>
<evidence type="ECO:0000256" key="9">
    <source>
        <dbReference type="SAM" id="Phobius"/>
    </source>
</evidence>
<dbReference type="InterPro" id="IPR003663">
    <property type="entry name" value="Sugar/inositol_transpt"/>
</dbReference>
<name>A0A4Y9Z4L6_9AGAM</name>
<dbReference type="AlphaFoldDB" id="A0A4Y9Z4L6"/>
<proteinExistence type="inferred from homology"/>
<dbReference type="PROSITE" id="PS50850">
    <property type="entry name" value="MFS"/>
    <property type="match status" value="1"/>
</dbReference>
<dbReference type="SUPFAM" id="SSF103473">
    <property type="entry name" value="MFS general substrate transporter"/>
    <property type="match status" value="1"/>
</dbReference>
<evidence type="ECO:0000313" key="12">
    <source>
        <dbReference type="Proteomes" id="UP000298327"/>
    </source>
</evidence>
<evidence type="ECO:0000256" key="5">
    <source>
        <dbReference type="ARBA" id="ARBA00022989"/>
    </source>
</evidence>
<dbReference type="Gene3D" id="1.20.1250.20">
    <property type="entry name" value="MFS general substrate transporter like domains"/>
    <property type="match status" value="2"/>
</dbReference>
<dbReference type="PRINTS" id="PR00171">
    <property type="entry name" value="SUGRTRNSPORT"/>
</dbReference>
<dbReference type="InterPro" id="IPR050360">
    <property type="entry name" value="MFS_Sugar_Transporters"/>
</dbReference>
<evidence type="ECO:0000259" key="10">
    <source>
        <dbReference type="PROSITE" id="PS50850"/>
    </source>
</evidence>
<protein>
    <recommendedName>
        <fullName evidence="10">Major facilitator superfamily (MFS) profile domain-containing protein</fullName>
    </recommendedName>
</protein>
<dbReference type="STRING" id="205917.A0A4Y9Z4L6"/>
<sequence length="450" mass="49556">MPQFRDRFGTDSPVTQGLVVSSILMTASVAAIFSGPFADRFSRTHIFATGAVIFSLGSLITATSGNLGMLLTGRCIAGFGQGLFWSTITVYITEIAPTNIRGRLSCIAQLYITMGIALGYFVSYGCVKLTSSTSWRLPFIIQTVLSLQFALGSVFLPHSPRWLQHVGRTDEASRTWSYLGFSAIEVQKEQEFVQRQASVQYVGWYATAKMLWSKDVRGRTALGVFLMAMQQACGINAIVYYAPILFAQAGLKPMTTAFLASGISALLNCLYTIVAQTFTDRLGRRSFVIVGGTMISISMLLIGTLYATHASESAVGKWMIVGCLYLFLFVFSMTWGIVTRIYCTEIQPIRTRAAATSLAQCAHWVVDWLIAFTAPLYLSKSASGPYFLFGSCALLTAIVCVLFQPESRGITLEGLDGLFEVSPWRKLLEKYVSRRHEGREEPIALTLRRA</sequence>
<keyword evidence="4 9" id="KW-0812">Transmembrane</keyword>
<comment type="subcellular location">
    <subcellularLocation>
        <location evidence="1">Membrane</location>
        <topology evidence="1">Multi-pass membrane protein</topology>
    </subcellularLocation>
</comment>
<comment type="caution">
    <text evidence="11">The sequence shown here is derived from an EMBL/GenBank/DDBJ whole genome shotgun (WGS) entry which is preliminary data.</text>
</comment>
<feature type="transmembrane region" description="Helical" evidence="9">
    <location>
        <begin position="135"/>
        <end position="156"/>
    </location>
</feature>
<evidence type="ECO:0000313" key="11">
    <source>
        <dbReference type="EMBL" id="TFY68987.1"/>
    </source>
</evidence>
<dbReference type="InterPro" id="IPR005828">
    <property type="entry name" value="MFS_sugar_transport-like"/>
</dbReference>
<evidence type="ECO:0000256" key="4">
    <source>
        <dbReference type="ARBA" id="ARBA00022692"/>
    </source>
</evidence>
<dbReference type="GO" id="GO:0005351">
    <property type="term" value="F:carbohydrate:proton symporter activity"/>
    <property type="evidence" value="ECO:0007669"/>
    <property type="project" value="TreeGrafter"/>
</dbReference>
<feature type="transmembrane region" description="Helical" evidence="9">
    <location>
        <begin position="254"/>
        <end position="274"/>
    </location>
</feature>
<dbReference type="PROSITE" id="PS00217">
    <property type="entry name" value="SUGAR_TRANSPORT_2"/>
    <property type="match status" value="1"/>
</dbReference>
<keyword evidence="3 8" id="KW-0813">Transport</keyword>
<accession>A0A4Y9Z4L6</accession>
<dbReference type="FunFam" id="1.20.1250.20:FF:000134">
    <property type="entry name" value="MFS sugar transporter protein"/>
    <property type="match status" value="1"/>
</dbReference>
<feature type="transmembrane region" description="Helical" evidence="9">
    <location>
        <begin position="14"/>
        <end position="34"/>
    </location>
</feature>
<gene>
    <name evidence="11" type="ORF">EVG20_g3343</name>
</gene>
<dbReference type="InterPro" id="IPR020846">
    <property type="entry name" value="MFS_dom"/>
</dbReference>
<dbReference type="Proteomes" id="UP000298327">
    <property type="component" value="Unassembled WGS sequence"/>
</dbReference>
<reference evidence="11 12" key="1">
    <citation type="submission" date="2019-02" db="EMBL/GenBank/DDBJ databases">
        <title>Genome sequencing of the rare red list fungi Dentipellis fragilis.</title>
        <authorList>
            <person name="Buettner E."/>
            <person name="Kellner H."/>
        </authorList>
    </citation>
    <scope>NUCLEOTIDE SEQUENCE [LARGE SCALE GENOMIC DNA]</scope>
    <source>
        <strain evidence="11 12">DSM 105465</strain>
    </source>
</reference>
<dbReference type="OrthoDB" id="5399138at2759"/>
<keyword evidence="6 9" id="KW-0472">Membrane</keyword>
<feature type="transmembrane region" description="Helical" evidence="9">
    <location>
        <begin position="358"/>
        <end position="378"/>
    </location>
</feature>
<feature type="transmembrane region" description="Helical" evidence="9">
    <location>
        <begin position="220"/>
        <end position="242"/>
    </location>
</feature>
<evidence type="ECO:0000256" key="7">
    <source>
        <dbReference type="ARBA" id="ARBA00049119"/>
    </source>
</evidence>
<feature type="transmembrane region" description="Helical" evidence="9">
    <location>
        <begin position="318"/>
        <end position="338"/>
    </location>
</feature>
<dbReference type="InterPro" id="IPR036259">
    <property type="entry name" value="MFS_trans_sf"/>
</dbReference>
<feature type="transmembrane region" description="Helical" evidence="9">
    <location>
        <begin position="384"/>
        <end position="403"/>
    </location>
</feature>
<comment type="similarity">
    <text evidence="2 8">Belongs to the major facilitator superfamily. Sugar transporter (TC 2.A.1.1) family.</text>
</comment>
<feature type="transmembrane region" description="Helical" evidence="9">
    <location>
        <begin position="286"/>
        <end position="306"/>
    </location>
</feature>
<evidence type="ECO:0000256" key="1">
    <source>
        <dbReference type="ARBA" id="ARBA00004141"/>
    </source>
</evidence>
<feature type="transmembrane region" description="Helical" evidence="9">
    <location>
        <begin position="46"/>
        <end position="65"/>
    </location>
</feature>
<keyword evidence="5 9" id="KW-1133">Transmembrane helix</keyword>
<dbReference type="PANTHER" id="PTHR48022:SF2">
    <property type="entry name" value="PLASTIDIC GLUCOSE TRANSPORTER 4"/>
    <property type="match status" value="1"/>
</dbReference>
<dbReference type="EMBL" id="SEOQ01000148">
    <property type="protein sequence ID" value="TFY68987.1"/>
    <property type="molecule type" value="Genomic_DNA"/>
</dbReference>
<evidence type="ECO:0000256" key="2">
    <source>
        <dbReference type="ARBA" id="ARBA00010992"/>
    </source>
</evidence>
<feature type="domain" description="Major facilitator superfamily (MFS) profile" evidence="10">
    <location>
        <begin position="1"/>
        <end position="408"/>
    </location>
</feature>
<comment type="catalytic activity">
    <reaction evidence="7">
        <text>myo-inositol(out) + H(+)(out) = myo-inositol(in) + H(+)(in)</text>
        <dbReference type="Rhea" id="RHEA:60364"/>
        <dbReference type="ChEBI" id="CHEBI:15378"/>
        <dbReference type="ChEBI" id="CHEBI:17268"/>
    </reaction>
</comment>
<evidence type="ECO:0000256" key="3">
    <source>
        <dbReference type="ARBA" id="ARBA00022448"/>
    </source>
</evidence>
<dbReference type="Pfam" id="PF00083">
    <property type="entry name" value="Sugar_tr"/>
    <property type="match status" value="1"/>
</dbReference>